<dbReference type="PRINTS" id="PR00038">
    <property type="entry name" value="HTHLUXR"/>
</dbReference>
<dbReference type="EMBL" id="JAFCNB010000035">
    <property type="protein sequence ID" value="MBP2708509.1"/>
    <property type="molecule type" value="Genomic_DNA"/>
</dbReference>
<dbReference type="SUPFAM" id="SSF52540">
    <property type="entry name" value="P-loop containing nucleoside triphosphate hydrolases"/>
    <property type="match status" value="1"/>
</dbReference>
<evidence type="ECO:0000313" key="5">
    <source>
        <dbReference type="Proteomes" id="UP000674234"/>
    </source>
</evidence>
<dbReference type="RefSeq" id="WP_210159769.1">
    <property type="nucleotide sequence ID" value="NZ_JAFCNB010000035.1"/>
</dbReference>
<accession>A0A941ASJ4</accession>
<dbReference type="PROSITE" id="PS50043">
    <property type="entry name" value="HTH_LUXR_2"/>
    <property type="match status" value="1"/>
</dbReference>
<dbReference type="CDD" id="cd06170">
    <property type="entry name" value="LuxR_C_like"/>
    <property type="match status" value="1"/>
</dbReference>
<dbReference type="AlphaFoldDB" id="A0A941ASJ4"/>
<dbReference type="SMART" id="SM00421">
    <property type="entry name" value="HTH_LUXR"/>
    <property type="match status" value="1"/>
</dbReference>
<dbReference type="Pfam" id="PF13191">
    <property type="entry name" value="AAA_16"/>
    <property type="match status" value="1"/>
</dbReference>
<evidence type="ECO:0000259" key="3">
    <source>
        <dbReference type="PROSITE" id="PS50043"/>
    </source>
</evidence>
<dbReference type="InterPro" id="IPR041664">
    <property type="entry name" value="AAA_16"/>
</dbReference>
<dbReference type="InterPro" id="IPR016032">
    <property type="entry name" value="Sig_transdc_resp-reg_C-effctor"/>
</dbReference>
<comment type="caution">
    <text evidence="4">The sequence shown here is derived from an EMBL/GenBank/DDBJ whole genome shotgun (WGS) entry which is preliminary data.</text>
</comment>
<dbReference type="PANTHER" id="PTHR16305:SF35">
    <property type="entry name" value="TRANSCRIPTIONAL ACTIVATOR DOMAIN"/>
    <property type="match status" value="1"/>
</dbReference>
<dbReference type="Pfam" id="PF00196">
    <property type="entry name" value="GerE"/>
    <property type="match status" value="1"/>
</dbReference>
<dbReference type="InterPro" id="IPR027417">
    <property type="entry name" value="P-loop_NTPase"/>
</dbReference>
<keyword evidence="5" id="KW-1185">Reference proteome</keyword>
<evidence type="ECO:0000313" key="4">
    <source>
        <dbReference type="EMBL" id="MBP2708509.1"/>
    </source>
</evidence>
<dbReference type="Gene3D" id="3.40.50.300">
    <property type="entry name" value="P-loop containing nucleotide triphosphate hydrolases"/>
    <property type="match status" value="1"/>
</dbReference>
<keyword evidence="2" id="KW-0067">ATP-binding</keyword>
<feature type="domain" description="HTH luxR-type" evidence="3">
    <location>
        <begin position="858"/>
        <end position="923"/>
    </location>
</feature>
<proteinExistence type="predicted"/>
<dbReference type="GO" id="GO:0003677">
    <property type="term" value="F:DNA binding"/>
    <property type="evidence" value="ECO:0007669"/>
    <property type="project" value="InterPro"/>
</dbReference>
<dbReference type="GO" id="GO:0004016">
    <property type="term" value="F:adenylate cyclase activity"/>
    <property type="evidence" value="ECO:0007669"/>
    <property type="project" value="TreeGrafter"/>
</dbReference>
<dbReference type="InterPro" id="IPR036388">
    <property type="entry name" value="WH-like_DNA-bd_sf"/>
</dbReference>
<dbReference type="InterPro" id="IPR000792">
    <property type="entry name" value="Tscrpt_reg_LuxR_C"/>
</dbReference>
<dbReference type="InterPro" id="IPR011990">
    <property type="entry name" value="TPR-like_helical_dom_sf"/>
</dbReference>
<dbReference type="GO" id="GO:0006355">
    <property type="term" value="P:regulation of DNA-templated transcription"/>
    <property type="evidence" value="ECO:0007669"/>
    <property type="project" value="InterPro"/>
</dbReference>
<evidence type="ECO:0000256" key="1">
    <source>
        <dbReference type="ARBA" id="ARBA00022741"/>
    </source>
</evidence>
<protein>
    <submittedName>
        <fullName evidence="4">AAA family ATPase</fullName>
    </submittedName>
</protein>
<dbReference type="SUPFAM" id="SSF46894">
    <property type="entry name" value="C-terminal effector domain of the bipartite response regulators"/>
    <property type="match status" value="1"/>
</dbReference>
<dbReference type="SUPFAM" id="SSF48452">
    <property type="entry name" value="TPR-like"/>
    <property type="match status" value="1"/>
</dbReference>
<keyword evidence="1" id="KW-0547">Nucleotide-binding</keyword>
<dbReference type="PANTHER" id="PTHR16305">
    <property type="entry name" value="TESTICULAR SOLUBLE ADENYLYL CYCLASE"/>
    <property type="match status" value="1"/>
</dbReference>
<sequence length="927" mass="99157">MVFVERQEQLAGFTTALTECEAGDGRLMAVVGPLASGKTALLRAFTERAADLGFHVLRAAGTRTERELPLSLVNQFCHDFPFGVHGASRAELLREVHSTAVRHGRGPMAPGPRLASMLLNASAALLAASEQKPMLVAVDDLHHVDPLSLHCLLYLVRRMRRARILVVATGGDLVEPTEPQLYAELMELASDNHLALPPLSRHGVGELLAEALGEQPAESLVDACVRASGGNPLLTRTLIADLRNSGGTGLDRDGQVLPGRSYTSAFRRYVERCDPLIRRVLAAAAMFDGRPPAGPLTLARLAEVDTAAARRALSSLESAGLVVDGRLPHSRARQAVLDQLPPSDLTDLHLRAARLLHEEGSAPLPVARHLLAAGKTPEWAGPVLVAAADGLLGTGDTEHAVALLRLAHDGASDDVERAALKAALYQAEWRTDPDAAGHRLGQLAAAARADRLSVAARVATVHGLLWLGRIAEAAEVLDGLAELDADPEESAEIRFLTVWTRFTHPGLLSDEWVETRASRRGVEGAVNPTEALANAVETLMAKGPNAAAVVAAEQTLPRSPLRGGAMPSLAAALVILVYADHLETATLWADRLLAQARESGAPSWLAMLTAIRADIALRSGRLGEAQCYAETALGMMSTESWAAGIGVPVGTALLAQTARGRLEEAGRHLDRPVPDAMFQTIWGLHYLRARGGYYLATGRAEAALDDFTTCGDLMARWNLDLPAIVPWRVHAAHAHLALNQPEQARALAESQLTQLGQEPSRTKAAALRVLAAAAPVAQRPTLLREAAEMLRACGDRLELAHTLADLSQAQRSLGDFHRARMTVRRACDLAGDCQADALRQRLLPDVDHAALEAADETDAEALNSLSDAERRVAALAAQGSTNRQIANKLFVTVSTVEQHLTKVYRKLNVTRRADLLVKLGPRISNIA</sequence>
<reference evidence="4" key="1">
    <citation type="submission" date="2021-02" db="EMBL/GenBank/DDBJ databases">
        <title>Draft genome sequence of Microbispora sp. RL4-1S isolated from rice leaves in Thailand.</title>
        <authorList>
            <person name="Muangham S."/>
            <person name="Duangmal K."/>
        </authorList>
    </citation>
    <scope>NUCLEOTIDE SEQUENCE</scope>
    <source>
        <strain evidence="4">RL4-1S</strain>
    </source>
</reference>
<evidence type="ECO:0000256" key="2">
    <source>
        <dbReference type="ARBA" id="ARBA00022840"/>
    </source>
</evidence>
<dbReference type="Proteomes" id="UP000674234">
    <property type="component" value="Unassembled WGS sequence"/>
</dbReference>
<organism evidence="4 5">
    <name type="scientific">Microbispora oryzae</name>
    <dbReference type="NCBI Taxonomy" id="2806554"/>
    <lineage>
        <taxon>Bacteria</taxon>
        <taxon>Bacillati</taxon>
        <taxon>Actinomycetota</taxon>
        <taxon>Actinomycetes</taxon>
        <taxon>Streptosporangiales</taxon>
        <taxon>Streptosporangiaceae</taxon>
        <taxon>Microbispora</taxon>
    </lineage>
</organism>
<gene>
    <name evidence="4" type="ORF">JOL79_32485</name>
</gene>
<dbReference type="GO" id="GO:0005737">
    <property type="term" value="C:cytoplasm"/>
    <property type="evidence" value="ECO:0007669"/>
    <property type="project" value="TreeGrafter"/>
</dbReference>
<name>A0A941ASJ4_9ACTN</name>
<dbReference type="Gene3D" id="1.10.10.10">
    <property type="entry name" value="Winged helix-like DNA-binding domain superfamily/Winged helix DNA-binding domain"/>
    <property type="match status" value="1"/>
</dbReference>
<dbReference type="GO" id="GO:0005524">
    <property type="term" value="F:ATP binding"/>
    <property type="evidence" value="ECO:0007669"/>
    <property type="project" value="UniProtKB-KW"/>
</dbReference>